<feature type="transmembrane region" description="Helical" evidence="7">
    <location>
        <begin position="288"/>
        <end position="309"/>
    </location>
</feature>
<feature type="domain" description="PspC-related ToastRack" evidence="10">
    <location>
        <begin position="503"/>
        <end position="582"/>
    </location>
</feature>
<name>A0A2S2DWU7_9BACT</name>
<accession>A0A2S2DWU7</accession>
<evidence type="ECO:0008006" key="13">
    <source>
        <dbReference type="Google" id="ProtNLM"/>
    </source>
</evidence>
<sequence>MKKTLSINIAGIIFHIEEDAFATLDAYIKSIHAYFENFEGSKEIIADIEARIAEKFWGIREDEKTEAISLEHVNALIASLGTVADFQALESEEDKKENSSSQAHSTHSEKSIPHQKIFRRDLSRKMIGGVASGLARYLHADPIWVRLCMIVGFFGLIPLFHVANVIFWAYVICWIAIPGEINLEEDKSFRKFYRDPEKKVIGGVISGFAAYTGWDLGLLRVLAVLSVLFFGTGIVAYLVILIIAPEAKTLTDKMEMTGEPITLENIENNIKKNFQKEDEAEESALTRILLVPFRLIAAFFGAFKGFFIALRWIVQIAFGIILTAFGLGSIIALITFSSVGFSGLDHGQVQIAFGEAIPLYLLANDLPSWTYLAFIAAILPILVSIIISGVSLLANRKFYNRTYKYIATTLCIIGWVGLFVALPTVGRNFSRTASINQVKDISIPSKPFVFDIKKESQESIWEKMLGSRELVDEILDDEDMHDYNREGFTRTQITIEGYSGTTIQVIEFSKSNGKDRLDAEKNARSIKYDYSIQNDKITFDSHFGITNQKFRNQRMRVKVLIPFGQSFGMTRDFASYIENEIHGGYFNDSTGDLFVGSLWNFTPEKGLTCINREPIEDREESFHEDRSSSDEVGVNFSISKDLENFQSIEALNTEGASIRIVPGDKYVIRFEGNDKPSFVTEAKVFNGVLKLDKVQSGVQIEIQSPKLSKVELGGNARTEIKGFNQAKLEVVLHNFHSVNIDGTTDLLIASSDQNSELIAPNLVAQKAIVSLKDQSKMDLQVIKSITGNKSMDANLSYPTMSNLQVNIKTQK</sequence>
<dbReference type="AlphaFoldDB" id="A0A2S2DWU7"/>
<feature type="transmembrane region" description="Helical" evidence="7">
    <location>
        <begin position="221"/>
        <end position="244"/>
    </location>
</feature>
<evidence type="ECO:0000313" key="11">
    <source>
        <dbReference type="EMBL" id="AWL09868.1"/>
    </source>
</evidence>
<dbReference type="Gene3D" id="2.160.20.120">
    <property type="match status" value="1"/>
</dbReference>
<evidence type="ECO:0000256" key="3">
    <source>
        <dbReference type="ARBA" id="ARBA00022692"/>
    </source>
</evidence>
<keyword evidence="3 7" id="KW-0812">Transmembrane</keyword>
<evidence type="ECO:0000256" key="2">
    <source>
        <dbReference type="ARBA" id="ARBA00022475"/>
    </source>
</evidence>
<keyword evidence="4 7" id="KW-1133">Transmembrane helix</keyword>
<feature type="transmembrane region" description="Helical" evidence="7">
    <location>
        <begin position="316"/>
        <end position="336"/>
    </location>
</feature>
<gene>
    <name evidence="11" type="ORF">HME7025_02019</name>
</gene>
<dbReference type="PANTHER" id="PTHR33885:SF3">
    <property type="entry name" value="PHAGE SHOCK PROTEIN C"/>
    <property type="match status" value="1"/>
</dbReference>
<organism evidence="11 12">
    <name type="scientific">Aquirufa nivalisilvae</name>
    <dbReference type="NCBI Taxonomy" id="2516557"/>
    <lineage>
        <taxon>Bacteria</taxon>
        <taxon>Pseudomonadati</taxon>
        <taxon>Bacteroidota</taxon>
        <taxon>Cytophagia</taxon>
        <taxon>Cytophagales</taxon>
        <taxon>Flectobacillaceae</taxon>
        <taxon>Aquirufa</taxon>
    </lineage>
</organism>
<keyword evidence="12" id="KW-1185">Reference proteome</keyword>
<evidence type="ECO:0000256" key="1">
    <source>
        <dbReference type="ARBA" id="ARBA00004162"/>
    </source>
</evidence>
<protein>
    <recommendedName>
        <fullName evidence="13">PspC domain-containing protein</fullName>
    </recommendedName>
</protein>
<dbReference type="InterPro" id="IPR052027">
    <property type="entry name" value="PspC"/>
</dbReference>
<evidence type="ECO:0000259" key="9">
    <source>
        <dbReference type="Pfam" id="PF22571"/>
    </source>
</evidence>
<evidence type="ECO:0000256" key="6">
    <source>
        <dbReference type="SAM" id="MobiDB-lite"/>
    </source>
</evidence>
<dbReference type="Pfam" id="PF22571">
    <property type="entry name" value="LiaI-LiaF-TM_PspC"/>
    <property type="match status" value="1"/>
</dbReference>
<dbReference type="Proteomes" id="UP000245468">
    <property type="component" value="Chromosome"/>
</dbReference>
<dbReference type="InterPro" id="IPR054321">
    <property type="entry name" value="PspC-rel_TM"/>
</dbReference>
<feature type="domain" description="PspC-related transmembrane region" evidence="9">
    <location>
        <begin position="290"/>
        <end position="429"/>
    </location>
</feature>
<evidence type="ECO:0000259" key="10">
    <source>
        <dbReference type="Pfam" id="PF22744"/>
    </source>
</evidence>
<evidence type="ECO:0000256" key="4">
    <source>
        <dbReference type="ARBA" id="ARBA00022989"/>
    </source>
</evidence>
<dbReference type="Pfam" id="PF22744">
    <property type="entry name" value="Toast-rack_PspC-Cterm"/>
    <property type="match status" value="1"/>
</dbReference>
<feature type="domain" description="Phage shock protein PspC N-terminal" evidence="8">
    <location>
        <begin position="190"/>
        <end position="247"/>
    </location>
</feature>
<evidence type="ECO:0000313" key="12">
    <source>
        <dbReference type="Proteomes" id="UP000245468"/>
    </source>
</evidence>
<dbReference type="InterPro" id="IPR054319">
    <property type="entry name" value="PspC-rel_ToastRack"/>
</dbReference>
<dbReference type="PANTHER" id="PTHR33885">
    <property type="entry name" value="PHAGE SHOCK PROTEIN C"/>
    <property type="match status" value="1"/>
</dbReference>
<keyword evidence="2" id="KW-1003">Cell membrane</keyword>
<feature type="transmembrane region" description="Helical" evidence="7">
    <location>
        <begin position="405"/>
        <end position="426"/>
    </location>
</feature>
<feature type="region of interest" description="Disordered" evidence="6">
    <location>
        <begin position="94"/>
        <end position="114"/>
    </location>
</feature>
<keyword evidence="5 7" id="KW-0472">Membrane</keyword>
<feature type="transmembrane region" description="Helical" evidence="7">
    <location>
        <begin position="369"/>
        <end position="393"/>
    </location>
</feature>
<comment type="subcellular location">
    <subcellularLocation>
        <location evidence="1">Cell membrane</location>
        <topology evidence="1">Single-pass membrane protein</topology>
    </subcellularLocation>
</comment>
<dbReference type="Pfam" id="PF04024">
    <property type="entry name" value="PspC"/>
    <property type="match status" value="2"/>
</dbReference>
<evidence type="ECO:0000259" key="8">
    <source>
        <dbReference type="Pfam" id="PF04024"/>
    </source>
</evidence>
<dbReference type="InterPro" id="IPR007168">
    <property type="entry name" value="Phageshock_PspC_N"/>
</dbReference>
<reference evidence="12" key="1">
    <citation type="submission" date="2018-05" db="EMBL/GenBank/DDBJ databases">
        <title>Pseudarcicella sp. HME7025 Genome sequencing and assembly.</title>
        <authorList>
            <person name="Kim H."/>
            <person name="Kang H."/>
            <person name="Joh K."/>
        </authorList>
    </citation>
    <scope>NUCLEOTIDE SEQUENCE [LARGE SCALE GENOMIC DNA]</scope>
    <source>
        <strain evidence="12">HME7025</strain>
    </source>
</reference>
<dbReference type="OrthoDB" id="5772680at2"/>
<evidence type="ECO:0000256" key="5">
    <source>
        <dbReference type="ARBA" id="ARBA00023136"/>
    </source>
</evidence>
<dbReference type="GO" id="GO:0005886">
    <property type="term" value="C:plasma membrane"/>
    <property type="evidence" value="ECO:0007669"/>
    <property type="project" value="UniProtKB-SubCell"/>
</dbReference>
<proteinExistence type="predicted"/>
<dbReference type="EMBL" id="CP029346">
    <property type="protein sequence ID" value="AWL09868.1"/>
    <property type="molecule type" value="Genomic_DNA"/>
</dbReference>
<evidence type="ECO:0000256" key="7">
    <source>
        <dbReference type="SAM" id="Phobius"/>
    </source>
</evidence>
<dbReference type="KEGG" id="psez:HME7025_02019"/>
<feature type="domain" description="Phage shock protein PspC N-terminal" evidence="8">
    <location>
        <begin position="118"/>
        <end position="179"/>
    </location>
</feature>
<dbReference type="RefSeq" id="WP_109323569.1">
    <property type="nucleotide sequence ID" value="NZ_CP029346.1"/>
</dbReference>